<reference evidence="2" key="1">
    <citation type="submission" date="2022-06" db="EMBL/GenBank/DDBJ databases">
        <title>Complete genome sequence of Streptomyces nigrescens HEK616.</title>
        <authorList>
            <person name="Asamizu S."/>
            <person name="Onaka H."/>
        </authorList>
    </citation>
    <scope>NUCLEOTIDE SEQUENCE</scope>
    <source>
        <strain evidence="2">HEK616</strain>
    </source>
</reference>
<feature type="compositionally biased region" description="Basic and acidic residues" evidence="1">
    <location>
        <begin position="571"/>
        <end position="581"/>
    </location>
</feature>
<gene>
    <name evidence="2" type="ORF">HEK616_09810</name>
</gene>
<name>A0ABM7ZMZ6_STRNI</name>
<evidence type="ECO:0000256" key="1">
    <source>
        <dbReference type="SAM" id="MobiDB-lite"/>
    </source>
</evidence>
<keyword evidence="3" id="KW-1185">Reference proteome</keyword>
<accession>A0ABM7ZMZ6</accession>
<dbReference type="Proteomes" id="UP001059597">
    <property type="component" value="Chromosome"/>
</dbReference>
<organism evidence="2 3">
    <name type="scientific">Streptomyces nigrescens</name>
    <dbReference type="NCBI Taxonomy" id="1920"/>
    <lineage>
        <taxon>Bacteria</taxon>
        <taxon>Bacillati</taxon>
        <taxon>Actinomycetota</taxon>
        <taxon>Actinomycetes</taxon>
        <taxon>Kitasatosporales</taxon>
        <taxon>Streptomycetaceae</taxon>
        <taxon>Streptomyces</taxon>
    </lineage>
</organism>
<evidence type="ECO:0008006" key="4">
    <source>
        <dbReference type="Google" id="ProtNLM"/>
    </source>
</evidence>
<sequence length="587" mass="63685">MGLRQLVIDAWSWLNYKPVMAEAGRPGSRAFPELAKTWVPPHELRRLAAYKVLASYDNNQAGQLAAAGGDASALERRELGDAANLVDTALGYLLGSEQKVTVEGAEHADEETPTPGAAEAAAVQDRLRKWADKELLTFRVQQAERAAVLLGDSVMVLAWNPQKQRPTLRVYDPGFFFPQWDDEDDDFPTRVHLAWELPADDEAGLKARVRRVTYELGPINELDEQQVDGGAAAGGRTYPWEPGRTSNVTCYLTDAEWLLEDLKNGEMLDQLPMDKASFRVRPDGTELDRLDLMIDFVPVVHIANTIPDGGEHWGRSVLARVLQALDELAATDSDSSAASATTGTPIIGLAGARLPVDRATGKPQELQVKAGAVWQLGETGRMDALDTSPQLAELRARVDHLLERIASNSRVTAAGLGTLDATEVPSGYALKLALGPLDALIGMMRLAREHKYRVLFKMVQRLYQAGRAEGWTAGETLPARLAWAPHTPTDRAAVLEEVVTAYGAGVLSLETAVQMLLEAGYPIKDASQEVERIRAKVEQEAAVRMAEAAARRGPGEDQVGPREGSGPGAAEAKRPVEREGEPVAAGR</sequence>
<protein>
    <recommendedName>
        <fullName evidence="4">Phage portal protein</fullName>
    </recommendedName>
</protein>
<evidence type="ECO:0000313" key="2">
    <source>
        <dbReference type="EMBL" id="BDM67494.1"/>
    </source>
</evidence>
<feature type="region of interest" description="Disordered" evidence="1">
    <location>
        <begin position="545"/>
        <end position="587"/>
    </location>
</feature>
<dbReference type="EMBL" id="AP026073">
    <property type="protein sequence ID" value="BDM67494.1"/>
    <property type="molecule type" value="Genomic_DNA"/>
</dbReference>
<evidence type="ECO:0000313" key="3">
    <source>
        <dbReference type="Proteomes" id="UP001059597"/>
    </source>
</evidence>
<proteinExistence type="predicted"/>